<protein>
    <recommendedName>
        <fullName evidence="3">Helix-turn-helix domain-containing protein</fullName>
    </recommendedName>
</protein>
<evidence type="ECO:0008006" key="3">
    <source>
        <dbReference type="Google" id="ProtNLM"/>
    </source>
</evidence>
<evidence type="ECO:0000313" key="2">
    <source>
        <dbReference type="Proteomes" id="UP001623041"/>
    </source>
</evidence>
<name>A0ABW8RIR4_9BACI</name>
<accession>A0ABW8RIR4</accession>
<evidence type="ECO:0000313" key="1">
    <source>
        <dbReference type="EMBL" id="MFK9092527.1"/>
    </source>
</evidence>
<keyword evidence="2" id="KW-1185">Reference proteome</keyword>
<dbReference type="EMBL" id="JBJHQH010000009">
    <property type="protein sequence ID" value="MFK9092527.1"/>
    <property type="molecule type" value="Genomic_DNA"/>
</dbReference>
<sequence>MMNIKSGNIERFEQFSQFESLKEFNNHMEMWLAEHKADFSKGELVGLKRLVRFAAKIPGVCNAKIGTVLKAIHDEYHDNGISRSTFKRMIGKAKALGIFTVYETERGNGSQSSNLYVFNRFPVSEPPKQETMNPHNETINLLKTEKDQEIKKRKEEPSELNYTFVSNRVPEEFVQFVKCFFDDAKLIEDYWHMVHIQAFDYKLHEETDVIVGIAIESFRQLIRKLKFTKAVRKPLAYFYGILKQKFCRYYEEKREEGIVEDDPILYTIDGETFEWDWLHGGSVKMVG</sequence>
<reference evidence="1 2" key="1">
    <citation type="submission" date="2024-11" db="EMBL/GenBank/DDBJ databases">
        <authorList>
            <person name="Lucas J.A."/>
        </authorList>
    </citation>
    <scope>NUCLEOTIDE SEQUENCE [LARGE SCALE GENOMIC DNA]</scope>
    <source>
        <strain evidence="1 2">Z 5.4</strain>
    </source>
</reference>
<organism evidence="1 2">
    <name type="scientific">Bacillus salipaludis</name>
    <dbReference type="NCBI Taxonomy" id="2547811"/>
    <lineage>
        <taxon>Bacteria</taxon>
        <taxon>Bacillati</taxon>
        <taxon>Bacillota</taxon>
        <taxon>Bacilli</taxon>
        <taxon>Bacillales</taxon>
        <taxon>Bacillaceae</taxon>
        <taxon>Bacillus</taxon>
    </lineage>
</organism>
<proteinExistence type="predicted"/>
<gene>
    <name evidence="1" type="ORF">ACJEBI_13645</name>
</gene>
<comment type="caution">
    <text evidence="1">The sequence shown here is derived from an EMBL/GenBank/DDBJ whole genome shotgun (WGS) entry which is preliminary data.</text>
</comment>
<dbReference type="Proteomes" id="UP001623041">
    <property type="component" value="Unassembled WGS sequence"/>
</dbReference>